<dbReference type="GO" id="GO:0009116">
    <property type="term" value="P:nucleoside metabolic process"/>
    <property type="evidence" value="ECO:0007669"/>
    <property type="project" value="InterPro"/>
</dbReference>
<comment type="caution">
    <text evidence="5">The sequence shown here is derived from an EMBL/GenBank/DDBJ whole genome shotgun (WGS) entry which is preliminary data.</text>
</comment>
<dbReference type="Gene3D" id="3.40.50.1580">
    <property type="entry name" value="Nucleoside phosphorylase domain"/>
    <property type="match status" value="1"/>
</dbReference>
<dbReference type="Gene3D" id="3.40.50.300">
    <property type="entry name" value="P-loop containing nucleotide triphosphate hydrolases"/>
    <property type="match status" value="1"/>
</dbReference>
<sequence>MATQTATRLHSHNSYTVGWICALPKEQTAATVMLDHVHPELPNPPNDANIYTLGSIGAHDVVIACLPKGKYGTISAATVATRMVDTFPSIRFGLMVGIGGGVPPKVRLGDVVVSCPVDQYPGVIQWDLGKAEEALTKLETKHELQGSRIPEYLDDLRDNWPSLVPKYIGSASLRDPEDFHGMYNTYVLKMLWNAILFILGFIFGQPDIRTRPTTKESTAVHRGPQVHYGLIASGNQVIKDARLRDVLDNSLGGNVLCVEMEAAGLMDNFPCIVIRGICDYADSHKNKDWQEHAAAVAAAFAKELLSMVPTQEVERMPAIELLSGIDKKLDTVSNVVGKICSRQHDKEHQAILDWLTPTDYAPQQSDNLGRRKPGTGQWLLDSKVFHNWLNSRGQTLFCPGIPGAGKTIITSAVVDKLQSLYQEDDNVGVAYVYCNFRHQEVQTAMDFVASLLKQLTQGQAVFPDVVESLHAKCKERRSRPSFEDISSALQSVTALYSRVFILVDALDESHATNGTRAKLFHELSQLKAKSATNIFATSRFIPEISNEFTESIVQEIRATEEDVRIYLQDDLVRLPTFVRNSPSLQERIKREIVSSVQGMFLLANLHLDSLTDKTSVKAVRSALAALPKGSGAYDEAYEEAMKRVETQPSGYRALAKQVLAWIVCAKRPLTTVELRHALAVELDQTRLDLDAFPDIEIMVSVCAGLVTVDEQSNIFRLVHYTTQQYFEKISTRQTWLPNAERNITATCLTYLLFDEFESGPCRSYAEFASRLTSHALYDYVAQRWGDHAREAGTLPKKVMQFLRHHSKMGAACQALIIGNEGLWRLRDLDEVYGLPPLQLSAFFGINEAADTLVDSGEGIDSTDTCGRTPLFYAAAGGHARTVELLVERGARVNLEDQRGMTPLSEAALNGHVSIAKLLVRNGADLELQDPLAHRTPLAMAAENGWTAIVDILLTHYAGLVMAARDQAERTGAAQTTYTSIMSRKQNGHNLLTSAAKNGQDSMVRLLLERGADIESTCQEGYTATELAAYRGHQSTAELLLDHAEPQKHDRKNIRLYCAVRFGQCDVAKRLLSEGGVDAHYRDEDGRTLLSWAVENDLGQVVSLLLAKSKMTLNLGDRHGRSPFWFAARNGHKELKLLLASQGGTL</sequence>
<dbReference type="AlphaFoldDB" id="A0A9P8N3R8"/>
<dbReference type="Pfam" id="PF12796">
    <property type="entry name" value="Ank_2"/>
    <property type="match status" value="3"/>
</dbReference>
<dbReference type="GeneID" id="68350898"/>
<dbReference type="OrthoDB" id="5142935at2759"/>
<feature type="domain" description="GPI inositol-deacylase winged helix" evidence="3">
    <location>
        <begin position="647"/>
        <end position="726"/>
    </location>
</feature>
<dbReference type="SUPFAM" id="SSF53167">
    <property type="entry name" value="Purine and uridine phosphorylases"/>
    <property type="match status" value="1"/>
</dbReference>
<evidence type="ECO:0000313" key="6">
    <source>
        <dbReference type="Proteomes" id="UP000824596"/>
    </source>
</evidence>
<dbReference type="SUPFAM" id="SSF48403">
    <property type="entry name" value="Ankyrin repeat"/>
    <property type="match status" value="1"/>
</dbReference>
<dbReference type="InterPro" id="IPR054471">
    <property type="entry name" value="GPIID_WHD"/>
</dbReference>
<reference evidence="5" key="1">
    <citation type="submission" date="2021-09" db="EMBL/GenBank/DDBJ databases">
        <title>A high-quality genome of the endoparasitic fungus Hirsutella rhossiliensis with a comparison of Hirsutella genomes reveals transposable elements contributing to genome size variation.</title>
        <authorList>
            <person name="Lin R."/>
            <person name="Jiao Y."/>
            <person name="Sun X."/>
            <person name="Ling J."/>
            <person name="Xie B."/>
            <person name="Cheng X."/>
        </authorList>
    </citation>
    <scope>NUCLEOTIDE SEQUENCE</scope>
    <source>
        <strain evidence="5">HR02</strain>
    </source>
</reference>
<evidence type="ECO:0000256" key="1">
    <source>
        <dbReference type="ARBA" id="ARBA00022737"/>
    </source>
</evidence>
<keyword evidence="1" id="KW-0677">Repeat</keyword>
<keyword evidence="6" id="KW-1185">Reference proteome</keyword>
<dbReference type="InterPro" id="IPR027417">
    <property type="entry name" value="P-loop_NTPase"/>
</dbReference>
<dbReference type="GO" id="GO:0003824">
    <property type="term" value="F:catalytic activity"/>
    <property type="evidence" value="ECO:0007669"/>
    <property type="project" value="InterPro"/>
</dbReference>
<dbReference type="InterPro" id="IPR036770">
    <property type="entry name" value="Ankyrin_rpt-contain_sf"/>
</dbReference>
<dbReference type="PROSITE" id="PS50088">
    <property type="entry name" value="ANK_REPEAT"/>
    <property type="match status" value="3"/>
</dbReference>
<dbReference type="PRINTS" id="PR01415">
    <property type="entry name" value="ANKYRIN"/>
</dbReference>
<keyword evidence="2" id="KW-0040">ANK repeat</keyword>
<proteinExistence type="predicted"/>
<dbReference type="PANTHER" id="PTHR46082">
    <property type="entry name" value="ATP/GTP-BINDING PROTEIN-RELATED"/>
    <property type="match status" value="1"/>
</dbReference>
<dbReference type="SUPFAM" id="SSF52540">
    <property type="entry name" value="P-loop containing nucleoside triphosphate hydrolases"/>
    <property type="match status" value="1"/>
</dbReference>
<protein>
    <submittedName>
        <fullName evidence="5">Ankyrin repeats (3 copies) domain-containing protein</fullName>
    </submittedName>
</protein>
<dbReference type="InterPro" id="IPR056884">
    <property type="entry name" value="NPHP3-like_N"/>
</dbReference>
<dbReference type="SMART" id="SM00248">
    <property type="entry name" value="ANK"/>
    <property type="match status" value="9"/>
</dbReference>
<feature type="domain" description="Nephrocystin 3-like N-terminal" evidence="4">
    <location>
        <begin position="374"/>
        <end position="539"/>
    </location>
</feature>
<evidence type="ECO:0000256" key="2">
    <source>
        <dbReference type="PROSITE-ProRule" id="PRU00023"/>
    </source>
</evidence>
<dbReference type="RefSeq" id="XP_044723873.1">
    <property type="nucleotide sequence ID" value="XM_044860240.1"/>
</dbReference>
<dbReference type="Pfam" id="PF22939">
    <property type="entry name" value="WHD_GPIID"/>
    <property type="match status" value="1"/>
</dbReference>
<dbReference type="Proteomes" id="UP000824596">
    <property type="component" value="Unassembled WGS sequence"/>
</dbReference>
<evidence type="ECO:0000259" key="3">
    <source>
        <dbReference type="Pfam" id="PF22939"/>
    </source>
</evidence>
<dbReference type="InterPro" id="IPR035994">
    <property type="entry name" value="Nucleoside_phosphorylase_sf"/>
</dbReference>
<dbReference type="EMBL" id="JAIZPD010000002">
    <property type="protein sequence ID" value="KAH0966360.1"/>
    <property type="molecule type" value="Genomic_DNA"/>
</dbReference>
<dbReference type="PROSITE" id="PS50297">
    <property type="entry name" value="ANK_REP_REGION"/>
    <property type="match status" value="3"/>
</dbReference>
<accession>A0A9P8N3R8</accession>
<evidence type="ECO:0000259" key="4">
    <source>
        <dbReference type="Pfam" id="PF24883"/>
    </source>
</evidence>
<name>A0A9P8N3R8_9HYPO</name>
<organism evidence="5 6">
    <name type="scientific">Hirsutella rhossiliensis</name>
    <dbReference type="NCBI Taxonomy" id="111463"/>
    <lineage>
        <taxon>Eukaryota</taxon>
        <taxon>Fungi</taxon>
        <taxon>Dikarya</taxon>
        <taxon>Ascomycota</taxon>
        <taxon>Pezizomycotina</taxon>
        <taxon>Sordariomycetes</taxon>
        <taxon>Hypocreomycetidae</taxon>
        <taxon>Hypocreales</taxon>
        <taxon>Ophiocordycipitaceae</taxon>
        <taxon>Hirsutella</taxon>
    </lineage>
</organism>
<feature type="repeat" description="ANK" evidence="2">
    <location>
        <begin position="986"/>
        <end position="1018"/>
    </location>
</feature>
<evidence type="ECO:0000313" key="5">
    <source>
        <dbReference type="EMBL" id="KAH0966360.1"/>
    </source>
</evidence>
<dbReference type="InterPro" id="IPR053137">
    <property type="entry name" value="NLR-like"/>
</dbReference>
<gene>
    <name evidence="5" type="ORF">HRG_01769</name>
</gene>
<dbReference type="Gene3D" id="1.25.40.20">
    <property type="entry name" value="Ankyrin repeat-containing domain"/>
    <property type="match status" value="2"/>
</dbReference>
<feature type="repeat" description="ANK" evidence="2">
    <location>
        <begin position="898"/>
        <end position="930"/>
    </location>
</feature>
<dbReference type="PANTHER" id="PTHR46082:SF11">
    <property type="entry name" value="AAA+ ATPASE DOMAIN-CONTAINING PROTEIN-RELATED"/>
    <property type="match status" value="1"/>
</dbReference>
<feature type="repeat" description="ANK" evidence="2">
    <location>
        <begin position="865"/>
        <end position="897"/>
    </location>
</feature>
<dbReference type="Pfam" id="PF24883">
    <property type="entry name" value="NPHP3_N"/>
    <property type="match status" value="1"/>
</dbReference>
<dbReference type="InterPro" id="IPR002110">
    <property type="entry name" value="Ankyrin_rpt"/>
</dbReference>